<dbReference type="EMBL" id="JBBNAG010000009">
    <property type="protein sequence ID" value="KAK9105103.1"/>
    <property type="molecule type" value="Genomic_DNA"/>
</dbReference>
<evidence type="ECO:0000313" key="2">
    <source>
        <dbReference type="Proteomes" id="UP001419268"/>
    </source>
</evidence>
<organism evidence="1 2">
    <name type="scientific">Stephania cephalantha</name>
    <dbReference type="NCBI Taxonomy" id="152367"/>
    <lineage>
        <taxon>Eukaryota</taxon>
        <taxon>Viridiplantae</taxon>
        <taxon>Streptophyta</taxon>
        <taxon>Embryophyta</taxon>
        <taxon>Tracheophyta</taxon>
        <taxon>Spermatophyta</taxon>
        <taxon>Magnoliopsida</taxon>
        <taxon>Ranunculales</taxon>
        <taxon>Menispermaceae</taxon>
        <taxon>Menispermoideae</taxon>
        <taxon>Cissampelideae</taxon>
        <taxon>Stephania</taxon>
    </lineage>
</organism>
<keyword evidence="2" id="KW-1185">Reference proteome</keyword>
<evidence type="ECO:0000313" key="1">
    <source>
        <dbReference type="EMBL" id="KAK9105103.1"/>
    </source>
</evidence>
<name>A0AAP0HX98_9MAGN</name>
<protein>
    <submittedName>
        <fullName evidence="1">Uncharacterized protein</fullName>
    </submittedName>
</protein>
<gene>
    <name evidence="1" type="ORF">Scep_021947</name>
</gene>
<dbReference type="AlphaFoldDB" id="A0AAP0HX98"/>
<reference evidence="1 2" key="1">
    <citation type="submission" date="2024-01" db="EMBL/GenBank/DDBJ databases">
        <title>Genome assemblies of Stephania.</title>
        <authorList>
            <person name="Yang L."/>
        </authorList>
    </citation>
    <scope>NUCLEOTIDE SEQUENCE [LARGE SCALE GENOMIC DNA]</scope>
    <source>
        <strain evidence="1">JXDWG</strain>
        <tissue evidence="1">Leaf</tissue>
    </source>
</reference>
<accession>A0AAP0HX98</accession>
<sequence>MAPRYANVYLNINHMKRIDFQLPHVPTSRMTVAGYFVSKGSHVLLSRTGLGRNHIAWVD</sequence>
<dbReference type="Proteomes" id="UP001419268">
    <property type="component" value="Unassembled WGS sequence"/>
</dbReference>
<proteinExistence type="predicted"/>
<comment type="caution">
    <text evidence="1">The sequence shown here is derived from an EMBL/GenBank/DDBJ whole genome shotgun (WGS) entry which is preliminary data.</text>
</comment>